<dbReference type="InterPro" id="IPR036770">
    <property type="entry name" value="Ankyrin_rpt-contain_sf"/>
</dbReference>
<dbReference type="Gene3D" id="1.25.40.20">
    <property type="entry name" value="Ankyrin repeat-containing domain"/>
    <property type="match status" value="1"/>
</dbReference>
<evidence type="ECO:0000256" key="2">
    <source>
        <dbReference type="ARBA" id="ARBA00023043"/>
    </source>
</evidence>
<dbReference type="InterPro" id="IPR002110">
    <property type="entry name" value="Ankyrin_rpt"/>
</dbReference>
<feature type="repeat" description="ANK" evidence="3">
    <location>
        <begin position="38"/>
        <end position="70"/>
    </location>
</feature>
<dbReference type="Proteomes" id="UP000019141">
    <property type="component" value="Unassembled WGS sequence"/>
</dbReference>
<keyword evidence="2 3" id="KW-0040">ANK repeat</keyword>
<evidence type="ECO:0000256" key="1">
    <source>
        <dbReference type="ARBA" id="ARBA00022737"/>
    </source>
</evidence>
<organism evidence="4 5">
    <name type="scientific">Entotheonella factor</name>
    <dbReference type="NCBI Taxonomy" id="1429438"/>
    <lineage>
        <taxon>Bacteria</taxon>
        <taxon>Pseudomonadati</taxon>
        <taxon>Nitrospinota/Tectimicrobiota group</taxon>
        <taxon>Candidatus Tectimicrobiota</taxon>
        <taxon>Candidatus Entotheonellia</taxon>
        <taxon>Candidatus Entotheonellales</taxon>
        <taxon>Candidatus Entotheonellaceae</taxon>
        <taxon>Candidatus Entotheonella</taxon>
    </lineage>
</organism>
<evidence type="ECO:0000256" key="3">
    <source>
        <dbReference type="PROSITE-ProRule" id="PRU00023"/>
    </source>
</evidence>
<evidence type="ECO:0000313" key="4">
    <source>
        <dbReference type="EMBL" id="ETW91940.1"/>
    </source>
</evidence>
<dbReference type="Pfam" id="PF12796">
    <property type="entry name" value="Ank_2"/>
    <property type="match status" value="1"/>
</dbReference>
<dbReference type="EMBL" id="AZHW01001811">
    <property type="protein sequence ID" value="ETW91940.1"/>
    <property type="molecule type" value="Genomic_DNA"/>
</dbReference>
<dbReference type="SUPFAM" id="SSF48403">
    <property type="entry name" value="Ankyrin repeat"/>
    <property type="match status" value="1"/>
</dbReference>
<sequence>MRTGSELQFFEVLTSTPGINPAIKNHKRIAPFEVVDSDGNTLLHIACAEGNISLVEFLIKNGADVLKPNSHGDAPIHTACELSRLDILKMTFGKWAL</sequence>
<name>W4L2P7_ENTF1</name>
<comment type="caution">
    <text evidence="4">The sequence shown here is derived from an EMBL/GenBank/DDBJ whole genome shotgun (WGS) entry which is preliminary data.</text>
</comment>
<dbReference type="PROSITE" id="PS50088">
    <property type="entry name" value="ANK_REPEAT"/>
    <property type="match status" value="1"/>
</dbReference>
<evidence type="ECO:0000313" key="5">
    <source>
        <dbReference type="Proteomes" id="UP000019141"/>
    </source>
</evidence>
<protein>
    <submittedName>
        <fullName evidence="4">Uncharacterized protein</fullName>
    </submittedName>
</protein>
<reference evidence="4 5" key="1">
    <citation type="journal article" date="2014" name="Nature">
        <title>An environmental bacterial taxon with a large and distinct metabolic repertoire.</title>
        <authorList>
            <person name="Wilson M.C."/>
            <person name="Mori T."/>
            <person name="Ruckert C."/>
            <person name="Uria A.R."/>
            <person name="Helf M.J."/>
            <person name="Takada K."/>
            <person name="Gernert C."/>
            <person name="Steffens U.A."/>
            <person name="Heycke N."/>
            <person name="Schmitt S."/>
            <person name="Rinke C."/>
            <person name="Helfrich E.J."/>
            <person name="Brachmann A.O."/>
            <person name="Gurgui C."/>
            <person name="Wakimoto T."/>
            <person name="Kracht M."/>
            <person name="Crusemann M."/>
            <person name="Hentschel U."/>
            <person name="Abe I."/>
            <person name="Matsunaga S."/>
            <person name="Kalinowski J."/>
            <person name="Takeyama H."/>
            <person name="Piel J."/>
        </authorList>
    </citation>
    <scope>NUCLEOTIDE SEQUENCE [LARGE SCALE GENOMIC DNA]</scope>
    <source>
        <strain evidence="5">TSY1</strain>
    </source>
</reference>
<keyword evidence="1" id="KW-0677">Repeat</keyword>
<proteinExistence type="predicted"/>
<gene>
    <name evidence="4" type="ORF">ETSY1_46035</name>
</gene>
<keyword evidence="5" id="KW-1185">Reference proteome</keyword>
<dbReference type="PROSITE" id="PS50297">
    <property type="entry name" value="ANK_REP_REGION"/>
    <property type="match status" value="1"/>
</dbReference>
<dbReference type="PANTHER" id="PTHR24171">
    <property type="entry name" value="ANKYRIN REPEAT DOMAIN-CONTAINING PROTEIN 39-RELATED"/>
    <property type="match status" value="1"/>
</dbReference>
<accession>W4L2P7</accession>
<dbReference type="HOGENOM" id="CLU_2341532_0_0_7"/>
<dbReference type="AlphaFoldDB" id="W4L2P7"/>
<dbReference type="SMART" id="SM00248">
    <property type="entry name" value="ANK"/>
    <property type="match status" value="1"/>
</dbReference>